<name>A0A5C1AHU3_9BACT</name>
<protein>
    <recommendedName>
        <fullName evidence="3">Ankyrin repeat domain-containing protein</fullName>
    </recommendedName>
</protein>
<evidence type="ECO:0000313" key="1">
    <source>
        <dbReference type="EMBL" id="QEL17833.1"/>
    </source>
</evidence>
<reference evidence="2" key="1">
    <citation type="submission" date="2019-08" db="EMBL/GenBank/DDBJ databases">
        <title>Limnoglobus roseus gen. nov., sp. nov., a novel freshwater planctomycete with a giant genome from the family Gemmataceae.</title>
        <authorList>
            <person name="Kulichevskaya I.S."/>
            <person name="Naumoff D.G."/>
            <person name="Miroshnikov K."/>
            <person name="Ivanova A."/>
            <person name="Philippov D.A."/>
            <person name="Hakobyan A."/>
            <person name="Rijpstra I.C."/>
            <person name="Sinninghe Damste J.S."/>
            <person name="Liesack W."/>
            <person name="Dedysh S.N."/>
        </authorList>
    </citation>
    <scope>NUCLEOTIDE SEQUENCE [LARGE SCALE GENOMIC DNA]</scope>
    <source>
        <strain evidence="2">PX52</strain>
    </source>
</reference>
<organism evidence="1 2">
    <name type="scientific">Limnoglobus roseus</name>
    <dbReference type="NCBI Taxonomy" id="2598579"/>
    <lineage>
        <taxon>Bacteria</taxon>
        <taxon>Pseudomonadati</taxon>
        <taxon>Planctomycetota</taxon>
        <taxon>Planctomycetia</taxon>
        <taxon>Gemmatales</taxon>
        <taxon>Gemmataceae</taxon>
        <taxon>Limnoglobus</taxon>
    </lineage>
</organism>
<sequence>MNVAIPLVYVCDQVRAVERLHRDLLTDAVRRLPIRDQLDRQAHRMVEGHRAGDRAVVTHVTCWHPTLVCRPADEIMSGPFTLDDARQTVAREYGFADWSDVEERGAAPPDPAFEFAVDTLLGGDAETLGGLLSADPSLVRRRSSFGHRATLLHYVGSNGVETYRQRVPMNLADIARLLVEAGADVNARAEMYGGSTALGLLVTSDHPAKARVTADVAKVLEAAGGKRS</sequence>
<dbReference type="EMBL" id="CP042425">
    <property type="protein sequence ID" value="QEL17833.1"/>
    <property type="molecule type" value="Genomic_DNA"/>
</dbReference>
<dbReference type="AlphaFoldDB" id="A0A5C1AHU3"/>
<evidence type="ECO:0000313" key="2">
    <source>
        <dbReference type="Proteomes" id="UP000324974"/>
    </source>
</evidence>
<dbReference type="Gene3D" id="1.25.40.20">
    <property type="entry name" value="Ankyrin repeat-containing domain"/>
    <property type="match status" value="1"/>
</dbReference>
<dbReference type="RefSeq" id="WP_149112395.1">
    <property type="nucleotide sequence ID" value="NZ_CP042425.1"/>
</dbReference>
<gene>
    <name evidence="1" type="ORF">PX52LOC_04844</name>
</gene>
<dbReference type="KEGG" id="lrs:PX52LOC_04844"/>
<dbReference type="OrthoDB" id="928522at2"/>
<dbReference type="Proteomes" id="UP000324974">
    <property type="component" value="Chromosome"/>
</dbReference>
<evidence type="ECO:0008006" key="3">
    <source>
        <dbReference type="Google" id="ProtNLM"/>
    </source>
</evidence>
<dbReference type="InterPro" id="IPR036770">
    <property type="entry name" value="Ankyrin_rpt-contain_sf"/>
</dbReference>
<keyword evidence="2" id="KW-1185">Reference proteome</keyword>
<accession>A0A5C1AHU3</accession>
<proteinExistence type="predicted"/>